<evidence type="ECO:0000256" key="9">
    <source>
        <dbReference type="SAM" id="MobiDB-lite"/>
    </source>
</evidence>
<dbReference type="RefSeq" id="WP_068168001.1">
    <property type="nucleotide sequence ID" value="NZ_AOGK01000019.1"/>
</dbReference>
<keyword evidence="2 8" id="KW-0813">Transport</keyword>
<dbReference type="PANTHER" id="PTHR30332:SF17">
    <property type="entry name" value="TYPE IV PILIATION SYSTEM PROTEIN DR_0774-RELATED"/>
    <property type="match status" value="1"/>
</dbReference>
<name>A0A9X4NW06_9BURK</name>
<dbReference type="Gene3D" id="1.25.40.10">
    <property type="entry name" value="Tetratricopeptide repeat domain"/>
    <property type="match status" value="1"/>
</dbReference>
<evidence type="ECO:0000256" key="2">
    <source>
        <dbReference type="ARBA" id="ARBA00022448"/>
    </source>
</evidence>
<dbReference type="PANTHER" id="PTHR30332">
    <property type="entry name" value="PROBABLE GENERAL SECRETION PATHWAY PROTEIN D"/>
    <property type="match status" value="1"/>
</dbReference>
<evidence type="ECO:0000256" key="4">
    <source>
        <dbReference type="ARBA" id="ARBA00023136"/>
    </source>
</evidence>
<feature type="region of interest" description="Disordered" evidence="9">
    <location>
        <begin position="603"/>
        <end position="705"/>
    </location>
</feature>
<dbReference type="Proteomes" id="UP001152876">
    <property type="component" value="Unassembled WGS sequence"/>
</dbReference>
<comment type="similarity">
    <text evidence="7">Belongs to the bacterial secretin family.</text>
</comment>
<evidence type="ECO:0000256" key="5">
    <source>
        <dbReference type="ARBA" id="ARBA00023237"/>
    </source>
</evidence>
<dbReference type="SUPFAM" id="SSF48452">
    <property type="entry name" value="TPR-like"/>
    <property type="match status" value="1"/>
</dbReference>
<feature type="repeat" description="TPR" evidence="6">
    <location>
        <begin position="35"/>
        <end position="68"/>
    </location>
</feature>
<protein>
    <submittedName>
        <fullName evidence="11">Secretion type II protein related to gspD (Secretin) protein</fullName>
    </submittedName>
</protein>
<evidence type="ECO:0000313" key="12">
    <source>
        <dbReference type="Proteomes" id="UP001152876"/>
    </source>
</evidence>
<dbReference type="InterPro" id="IPR011662">
    <property type="entry name" value="Secretin/TonB_short_N"/>
</dbReference>
<dbReference type="InterPro" id="IPR038591">
    <property type="entry name" value="NolW-like_sf"/>
</dbReference>
<comment type="subcellular location">
    <subcellularLocation>
        <location evidence="8">Cell outer membrane</location>
    </subcellularLocation>
    <subcellularLocation>
        <location evidence="1">Membrane</location>
    </subcellularLocation>
</comment>
<evidence type="ECO:0000256" key="6">
    <source>
        <dbReference type="PROSITE-ProRule" id="PRU00339"/>
    </source>
</evidence>
<dbReference type="Gene3D" id="3.30.1370.120">
    <property type="match status" value="1"/>
</dbReference>
<evidence type="ECO:0000256" key="7">
    <source>
        <dbReference type="RuleBase" id="RU004003"/>
    </source>
</evidence>
<dbReference type="GO" id="GO:0015627">
    <property type="term" value="C:type II protein secretion system complex"/>
    <property type="evidence" value="ECO:0007669"/>
    <property type="project" value="TreeGrafter"/>
</dbReference>
<keyword evidence="5" id="KW-0998">Cell outer membrane</keyword>
<dbReference type="AlphaFoldDB" id="A0A9X4NW06"/>
<proteinExistence type="inferred from homology"/>
<dbReference type="Pfam" id="PF00263">
    <property type="entry name" value="Secretin"/>
    <property type="match status" value="1"/>
</dbReference>
<evidence type="ECO:0000313" key="11">
    <source>
        <dbReference type="EMBL" id="MDG5977331.1"/>
    </source>
</evidence>
<evidence type="ECO:0000259" key="10">
    <source>
        <dbReference type="SMART" id="SM00965"/>
    </source>
</evidence>
<dbReference type="PRINTS" id="PR00811">
    <property type="entry name" value="BCTERIALGSPD"/>
</dbReference>
<dbReference type="PROSITE" id="PS50005">
    <property type="entry name" value="TPR"/>
    <property type="match status" value="1"/>
</dbReference>
<keyword evidence="3" id="KW-0732">Signal</keyword>
<evidence type="ECO:0000256" key="1">
    <source>
        <dbReference type="ARBA" id="ARBA00004370"/>
    </source>
</evidence>
<keyword evidence="6" id="KW-0802">TPR repeat</keyword>
<sequence length="841" mass="90257">MIASPNPTNHIELKRGWGLVLSLSAIALLLTACAGMASFKEGKALVAEGKAEEGLRKLEEAVQLEPKNAEYRIHLANSRTSVMNRLLDSADSAARSGQISEAEKLLRRAQNLDPRNDRIRQGLDGLVKERQHRQMVQEADALFKQGAPGSLAGALEKVRVVLAENPAQRDALALKARIDEQRAKLKRPDAVLAASFRKPISLEFREAPLRAVFDVVAKVSGLNFYYDRDIRPDLKATIMVKNTSIEDAIRMMLLTNQLEMKVLNENSVLVYPNTPQKLKDYQALSVRTFFLTNADVKAVSTSIKTLVKTKDLVVDERLGVIIMRDTPEAIRMAERIVALQDMSDPEVVLDVEILEVKRSRLLELGIQWPSQLSLSPVLVDDLPLRLTDLARIRPSTIEVGVGKGLVNARKEDQDGRILANPRIRVRNKEKAKIQIGDRVPVITTTSTTTGFASESVSYVDVGLKLEVEPNIYLDNEVAIKVNLEVSNLVREITSAAGSLSYQIGTRGANTVLRLKDGETQVLAGLISDEDRSTANKVPALGELPVAGRLFGSQKDDTQRSEILLSITPRVVRSIQRPDLLDAQFESGTESNVGAADFRLGAAEPVDAGGTDTPALAANPALPSPKAAPTTAPKAVPTAPSPIAPREPAPVAGDSTAATERPEVQGGTQPASAAPSATPASVAPKGNSLTKPPASNGPAVAGDGPKLSWQAPAQIRVGEQFSMVLQLSSQTPLQGMPLLLAFDPLLLQVAHVKEGDYFRQGGARTTFNQRVDPAQGKLFLSLVRQGANGGDPGINGNGSVVVVTFKAIKASSEPKVQVLSASPEPAGVSMVLPPPQAVRVTP</sequence>
<organism evidence="11 12">
    <name type="scientific">Hydrogenophaga taeniospiralis CCUG 15921</name>
    <dbReference type="NCBI Taxonomy" id="1281780"/>
    <lineage>
        <taxon>Bacteria</taxon>
        <taxon>Pseudomonadati</taxon>
        <taxon>Pseudomonadota</taxon>
        <taxon>Betaproteobacteria</taxon>
        <taxon>Burkholderiales</taxon>
        <taxon>Comamonadaceae</taxon>
        <taxon>Hydrogenophaga</taxon>
    </lineage>
</organism>
<dbReference type="OrthoDB" id="9775455at2"/>
<gene>
    <name evidence="11" type="ORF">H010_18882</name>
</gene>
<evidence type="ECO:0000256" key="8">
    <source>
        <dbReference type="RuleBase" id="RU004004"/>
    </source>
</evidence>
<dbReference type="InterPro" id="IPR002102">
    <property type="entry name" value="Cohesin_dom"/>
</dbReference>
<dbReference type="Pfam" id="PF03958">
    <property type="entry name" value="Secretin_N"/>
    <property type="match status" value="1"/>
</dbReference>
<dbReference type="SUPFAM" id="SSF49384">
    <property type="entry name" value="Carbohydrate-binding domain"/>
    <property type="match status" value="1"/>
</dbReference>
<dbReference type="InterPro" id="IPR050810">
    <property type="entry name" value="Bact_Secretion_Sys_Channel"/>
</dbReference>
<accession>A0A9X4NW06</accession>
<dbReference type="PRINTS" id="PR01032">
    <property type="entry name" value="PHAGEIV"/>
</dbReference>
<keyword evidence="12" id="KW-1185">Reference proteome</keyword>
<keyword evidence="4" id="KW-0472">Membrane</keyword>
<dbReference type="GO" id="GO:0009306">
    <property type="term" value="P:protein secretion"/>
    <property type="evidence" value="ECO:0007669"/>
    <property type="project" value="InterPro"/>
</dbReference>
<feature type="compositionally biased region" description="Low complexity" evidence="9">
    <location>
        <begin position="613"/>
        <end position="637"/>
    </location>
</feature>
<feature type="compositionally biased region" description="Low complexity" evidence="9">
    <location>
        <begin position="669"/>
        <end position="683"/>
    </location>
</feature>
<dbReference type="InterPro" id="IPR004846">
    <property type="entry name" value="T2SS/T3SS_dom"/>
</dbReference>
<dbReference type="GO" id="GO:0009279">
    <property type="term" value="C:cell outer membrane"/>
    <property type="evidence" value="ECO:0007669"/>
    <property type="project" value="UniProtKB-SubCell"/>
</dbReference>
<dbReference type="InterPro" id="IPR005644">
    <property type="entry name" value="NolW-like"/>
</dbReference>
<dbReference type="GO" id="GO:0000272">
    <property type="term" value="P:polysaccharide catabolic process"/>
    <property type="evidence" value="ECO:0007669"/>
    <property type="project" value="InterPro"/>
</dbReference>
<dbReference type="InterPro" id="IPR019734">
    <property type="entry name" value="TPR_rpt"/>
</dbReference>
<dbReference type="EMBL" id="AOGK01000019">
    <property type="protein sequence ID" value="MDG5977331.1"/>
    <property type="molecule type" value="Genomic_DNA"/>
</dbReference>
<dbReference type="Pfam" id="PF00963">
    <property type="entry name" value="Cohesin"/>
    <property type="match status" value="1"/>
</dbReference>
<dbReference type="GO" id="GO:0030246">
    <property type="term" value="F:carbohydrate binding"/>
    <property type="evidence" value="ECO:0007669"/>
    <property type="project" value="InterPro"/>
</dbReference>
<dbReference type="InterPro" id="IPR001775">
    <property type="entry name" value="GspD/PilQ"/>
</dbReference>
<dbReference type="InterPro" id="IPR008965">
    <property type="entry name" value="CBM2/CBM3_carb-bd_dom_sf"/>
</dbReference>
<dbReference type="InterPro" id="IPR011990">
    <property type="entry name" value="TPR-like_helical_dom_sf"/>
</dbReference>
<feature type="domain" description="Secretin/TonB short N-terminal" evidence="10">
    <location>
        <begin position="222"/>
        <end position="273"/>
    </location>
</feature>
<reference evidence="11" key="1">
    <citation type="submission" date="2013-01" db="EMBL/GenBank/DDBJ databases">
        <title>Genome draft of Hydrogenophaga taeniospiralis 2K1.</title>
        <authorList>
            <person name="Gomila M."/>
            <person name="Lalucat J."/>
        </authorList>
    </citation>
    <scope>NUCLEOTIDE SEQUENCE</scope>
    <source>
        <strain evidence="11">CCUG 15921</strain>
    </source>
</reference>
<comment type="caution">
    <text evidence="11">The sequence shown here is derived from an EMBL/GenBank/DDBJ whole genome shotgun (WGS) entry which is preliminary data.</text>
</comment>
<dbReference type="SMART" id="SM00965">
    <property type="entry name" value="STN"/>
    <property type="match status" value="1"/>
</dbReference>
<dbReference type="Gene3D" id="2.60.40.680">
    <property type="match status" value="1"/>
</dbReference>
<feature type="compositionally biased region" description="Pro residues" evidence="9">
    <location>
        <begin position="638"/>
        <end position="647"/>
    </location>
</feature>
<evidence type="ECO:0000256" key="3">
    <source>
        <dbReference type="ARBA" id="ARBA00022729"/>
    </source>
</evidence>